<dbReference type="CDD" id="cd06661">
    <property type="entry name" value="GGCT_like"/>
    <property type="match status" value="1"/>
</dbReference>
<accession>A0A1H2YVN2</accession>
<dbReference type="RefSeq" id="WP_091431697.1">
    <property type="nucleotide sequence ID" value="NZ_FNMV01000007.1"/>
</dbReference>
<name>A0A1H2YVN2_9FLAO</name>
<keyword evidence="2" id="KW-0808">Transferase</keyword>
<protein>
    <submittedName>
        <fullName evidence="2">Gamma-glutamyl cyclotransferase, AIG2-like</fullName>
    </submittedName>
</protein>
<dbReference type="Proteomes" id="UP000198569">
    <property type="component" value="Unassembled WGS sequence"/>
</dbReference>
<evidence type="ECO:0000313" key="2">
    <source>
        <dbReference type="EMBL" id="SDX09223.1"/>
    </source>
</evidence>
<dbReference type="InterPro" id="IPR036568">
    <property type="entry name" value="GGCT-like_sf"/>
</dbReference>
<dbReference type="Pfam" id="PF06094">
    <property type="entry name" value="GGACT"/>
    <property type="match status" value="1"/>
</dbReference>
<dbReference type="OrthoDB" id="9798388at2"/>
<dbReference type="AlphaFoldDB" id="A0A1H2YVN2"/>
<gene>
    <name evidence="2" type="ORF">SAMN05444338_1079</name>
</gene>
<organism evidence="2 3">
    <name type="scientific">Flavobacterium degerlachei</name>
    <dbReference type="NCBI Taxonomy" id="229203"/>
    <lineage>
        <taxon>Bacteria</taxon>
        <taxon>Pseudomonadati</taxon>
        <taxon>Bacteroidota</taxon>
        <taxon>Flavobacteriia</taxon>
        <taxon>Flavobacteriales</taxon>
        <taxon>Flavobacteriaceae</taxon>
        <taxon>Flavobacterium</taxon>
    </lineage>
</organism>
<dbReference type="EMBL" id="FNMV01000007">
    <property type="protein sequence ID" value="SDX09223.1"/>
    <property type="molecule type" value="Genomic_DNA"/>
</dbReference>
<dbReference type="GO" id="GO:0016740">
    <property type="term" value="F:transferase activity"/>
    <property type="evidence" value="ECO:0007669"/>
    <property type="project" value="UniProtKB-KW"/>
</dbReference>
<dbReference type="InterPro" id="IPR009288">
    <property type="entry name" value="AIG2-like_dom"/>
</dbReference>
<sequence length="106" mass="12168">MEKLFAYGNLREEDIQETVFGRLLTGIPETLMGYAVKQIKIEEEYGIESYPIIEATQNTQDTISGTVYEVSVEELQLADRYEGKHYKRIQVNLKSNQVAWAFTAIT</sequence>
<evidence type="ECO:0000259" key="1">
    <source>
        <dbReference type="Pfam" id="PF06094"/>
    </source>
</evidence>
<feature type="domain" description="Gamma-glutamylcyclotransferase AIG2-like" evidence="1">
    <location>
        <begin position="4"/>
        <end position="103"/>
    </location>
</feature>
<dbReference type="Gene3D" id="3.10.490.10">
    <property type="entry name" value="Gamma-glutamyl cyclotransferase-like"/>
    <property type="match status" value="1"/>
</dbReference>
<dbReference type="InterPro" id="IPR013024">
    <property type="entry name" value="GGCT-like"/>
</dbReference>
<reference evidence="3" key="1">
    <citation type="submission" date="2016-10" db="EMBL/GenBank/DDBJ databases">
        <authorList>
            <person name="Varghese N."/>
            <person name="Submissions S."/>
        </authorList>
    </citation>
    <scope>NUCLEOTIDE SEQUENCE [LARGE SCALE GENOMIC DNA]</scope>
    <source>
        <strain evidence="3">DSM 15718</strain>
    </source>
</reference>
<keyword evidence="3" id="KW-1185">Reference proteome</keyword>
<proteinExistence type="predicted"/>
<dbReference type="STRING" id="229203.SAMN05444338_1079"/>
<evidence type="ECO:0000313" key="3">
    <source>
        <dbReference type="Proteomes" id="UP000198569"/>
    </source>
</evidence>
<dbReference type="SUPFAM" id="SSF110857">
    <property type="entry name" value="Gamma-glutamyl cyclotransferase-like"/>
    <property type="match status" value="1"/>
</dbReference>